<dbReference type="Proteomes" id="UP001497472">
    <property type="component" value="Unassembled WGS sequence"/>
</dbReference>
<dbReference type="EMBL" id="CAVLEF010000004">
    <property type="protein sequence ID" value="CAK1543320.1"/>
    <property type="molecule type" value="Genomic_DNA"/>
</dbReference>
<reference evidence="1 2" key="1">
    <citation type="submission" date="2023-11" db="EMBL/GenBank/DDBJ databases">
        <authorList>
            <person name="Okamura Y."/>
        </authorList>
    </citation>
    <scope>NUCLEOTIDE SEQUENCE [LARGE SCALE GENOMIC DNA]</scope>
</reference>
<proteinExistence type="predicted"/>
<dbReference type="AlphaFoldDB" id="A0AAV1J1L1"/>
<evidence type="ECO:0000313" key="1">
    <source>
        <dbReference type="EMBL" id="CAK1543320.1"/>
    </source>
</evidence>
<evidence type="ECO:0000313" key="2">
    <source>
        <dbReference type="Proteomes" id="UP001497472"/>
    </source>
</evidence>
<gene>
    <name evidence="1" type="ORF">LNINA_LOCUS3140</name>
</gene>
<comment type="caution">
    <text evidence="1">The sequence shown here is derived from an EMBL/GenBank/DDBJ whole genome shotgun (WGS) entry which is preliminary data.</text>
</comment>
<accession>A0AAV1J1L1</accession>
<name>A0AAV1J1L1_9NEOP</name>
<organism evidence="1 2">
    <name type="scientific">Leptosia nina</name>
    <dbReference type="NCBI Taxonomy" id="320188"/>
    <lineage>
        <taxon>Eukaryota</taxon>
        <taxon>Metazoa</taxon>
        <taxon>Ecdysozoa</taxon>
        <taxon>Arthropoda</taxon>
        <taxon>Hexapoda</taxon>
        <taxon>Insecta</taxon>
        <taxon>Pterygota</taxon>
        <taxon>Neoptera</taxon>
        <taxon>Endopterygota</taxon>
        <taxon>Lepidoptera</taxon>
        <taxon>Glossata</taxon>
        <taxon>Ditrysia</taxon>
        <taxon>Papilionoidea</taxon>
        <taxon>Pieridae</taxon>
        <taxon>Pierinae</taxon>
        <taxon>Leptosia</taxon>
    </lineage>
</organism>
<keyword evidence="2" id="KW-1185">Reference proteome</keyword>
<sequence length="109" mass="12457">MHFLKTSGSRAPESRGKSIQFSASQLRLVNAEPCIFSIDWRYIITPKPSLWSIPEGPYWTANTSYPTRTRNHKPKHALDTFSLDNALYNGPSMRKRRHLALQLLLITCG</sequence>
<protein>
    <submittedName>
        <fullName evidence="1">Uncharacterized protein</fullName>
    </submittedName>
</protein>